<keyword evidence="9" id="KW-0624">Polysaccharide degradation</keyword>
<evidence type="ECO:0000256" key="1">
    <source>
        <dbReference type="ARBA" id="ARBA00000966"/>
    </source>
</evidence>
<feature type="compositionally biased region" description="Acidic residues" evidence="10">
    <location>
        <begin position="874"/>
        <end position="912"/>
    </location>
</feature>
<evidence type="ECO:0000256" key="3">
    <source>
        <dbReference type="ARBA" id="ARBA00012601"/>
    </source>
</evidence>
<evidence type="ECO:0000313" key="12">
    <source>
        <dbReference type="EMBL" id="KAK3201399.1"/>
    </source>
</evidence>
<dbReference type="AlphaFoldDB" id="A0AAN6LN51"/>
<dbReference type="EC" id="3.2.1.4" evidence="3"/>
<reference evidence="12 13" key="1">
    <citation type="submission" date="2021-02" db="EMBL/GenBank/DDBJ databases">
        <title>Genome assembly of Pseudopithomyces chartarum.</title>
        <authorList>
            <person name="Jauregui R."/>
            <person name="Singh J."/>
            <person name="Voisey C."/>
        </authorList>
    </citation>
    <scope>NUCLEOTIDE SEQUENCE [LARGE SCALE GENOMIC DNA]</scope>
    <source>
        <strain evidence="12 13">AGR01</strain>
    </source>
</reference>
<dbReference type="InterPro" id="IPR013320">
    <property type="entry name" value="ConA-like_dom_sf"/>
</dbReference>
<keyword evidence="7" id="KW-0119">Carbohydrate metabolism</keyword>
<evidence type="ECO:0000256" key="7">
    <source>
        <dbReference type="ARBA" id="ARBA00023277"/>
    </source>
</evidence>
<evidence type="ECO:0000256" key="6">
    <source>
        <dbReference type="ARBA" id="ARBA00023180"/>
    </source>
</evidence>
<feature type="region of interest" description="Disordered" evidence="10">
    <location>
        <begin position="872"/>
        <end position="936"/>
    </location>
</feature>
<feature type="chain" id="PRO_5042901836" description="cellulase" evidence="11">
    <location>
        <begin position="18"/>
        <end position="936"/>
    </location>
</feature>
<dbReference type="EMBL" id="WVTA01000016">
    <property type="protein sequence ID" value="KAK3201399.1"/>
    <property type="molecule type" value="Genomic_DNA"/>
</dbReference>
<accession>A0AAN6LN51</accession>
<dbReference type="Pfam" id="PF00840">
    <property type="entry name" value="Glyco_hydro_7"/>
    <property type="match status" value="1"/>
</dbReference>
<evidence type="ECO:0000256" key="11">
    <source>
        <dbReference type="SAM" id="SignalP"/>
    </source>
</evidence>
<dbReference type="Gene3D" id="2.70.100.10">
    <property type="entry name" value="Glycoside hydrolase, family 7, domain"/>
    <property type="match status" value="1"/>
</dbReference>
<evidence type="ECO:0000313" key="13">
    <source>
        <dbReference type="Proteomes" id="UP001280581"/>
    </source>
</evidence>
<evidence type="ECO:0000256" key="2">
    <source>
        <dbReference type="ARBA" id="ARBA00006044"/>
    </source>
</evidence>
<comment type="catalytic activity">
    <reaction evidence="1">
        <text>Endohydrolysis of (1-&gt;4)-beta-D-glucosidic linkages in cellulose, lichenin and cereal beta-D-glucans.</text>
        <dbReference type="EC" id="3.2.1.4"/>
    </reaction>
</comment>
<dbReference type="CDD" id="cd07999">
    <property type="entry name" value="GH7_CBH_EG"/>
    <property type="match status" value="1"/>
</dbReference>
<dbReference type="PANTHER" id="PTHR33753">
    <property type="entry name" value="1,4-BETA-D-GLUCAN CELLOBIOHYDROLASE B"/>
    <property type="match status" value="1"/>
</dbReference>
<feature type="signal peptide" evidence="11">
    <location>
        <begin position="1"/>
        <end position="17"/>
    </location>
</feature>
<keyword evidence="11" id="KW-0732">Signal</keyword>
<dbReference type="PRINTS" id="PR00734">
    <property type="entry name" value="GLHYDRLASE7"/>
</dbReference>
<dbReference type="Proteomes" id="UP001280581">
    <property type="component" value="Unassembled WGS sequence"/>
</dbReference>
<dbReference type="SUPFAM" id="SSF49899">
    <property type="entry name" value="Concanavalin A-like lectins/glucanases"/>
    <property type="match status" value="1"/>
</dbReference>
<protein>
    <recommendedName>
        <fullName evidence="3">cellulase</fullName>
        <ecNumber evidence="3">3.2.1.4</ecNumber>
    </recommendedName>
</protein>
<dbReference type="GO" id="GO:0030245">
    <property type="term" value="P:cellulose catabolic process"/>
    <property type="evidence" value="ECO:0007669"/>
    <property type="project" value="UniProtKB-KW"/>
</dbReference>
<dbReference type="InterPro" id="IPR001722">
    <property type="entry name" value="Glyco_hydro_7"/>
</dbReference>
<dbReference type="GO" id="GO:0008810">
    <property type="term" value="F:cellulase activity"/>
    <property type="evidence" value="ECO:0007669"/>
    <property type="project" value="UniProtKB-EC"/>
</dbReference>
<keyword evidence="6" id="KW-0325">Glycoprotein</keyword>
<keyword evidence="13" id="KW-1185">Reference proteome</keyword>
<name>A0AAN6LN51_9PLEO</name>
<keyword evidence="4" id="KW-0378">Hydrolase</keyword>
<proteinExistence type="inferred from homology"/>
<evidence type="ECO:0000256" key="4">
    <source>
        <dbReference type="ARBA" id="ARBA00022801"/>
    </source>
</evidence>
<keyword evidence="8" id="KW-0326">Glycosidase</keyword>
<organism evidence="12 13">
    <name type="scientific">Pseudopithomyces chartarum</name>
    <dbReference type="NCBI Taxonomy" id="1892770"/>
    <lineage>
        <taxon>Eukaryota</taxon>
        <taxon>Fungi</taxon>
        <taxon>Dikarya</taxon>
        <taxon>Ascomycota</taxon>
        <taxon>Pezizomycotina</taxon>
        <taxon>Dothideomycetes</taxon>
        <taxon>Pleosporomycetidae</taxon>
        <taxon>Pleosporales</taxon>
        <taxon>Massarineae</taxon>
        <taxon>Didymosphaeriaceae</taxon>
        <taxon>Pseudopithomyces</taxon>
    </lineage>
</organism>
<comment type="similarity">
    <text evidence="2">Belongs to the glycosyl hydrolase 7 (cellulase C) family.</text>
</comment>
<comment type="caution">
    <text evidence="12">The sequence shown here is derived from an EMBL/GenBank/DDBJ whole genome shotgun (WGS) entry which is preliminary data.</text>
</comment>
<evidence type="ECO:0000256" key="9">
    <source>
        <dbReference type="ARBA" id="ARBA00023326"/>
    </source>
</evidence>
<keyword evidence="5" id="KW-0136">Cellulose degradation</keyword>
<gene>
    <name evidence="12" type="ORF">GRF29_185g833234</name>
</gene>
<dbReference type="InterPro" id="IPR037019">
    <property type="entry name" value="Glyco_hydro_7_sf"/>
</dbReference>
<evidence type="ECO:0000256" key="10">
    <source>
        <dbReference type="SAM" id="MobiDB-lite"/>
    </source>
</evidence>
<sequence>MAPYSFVVSVLLGLSAAQSISKTTPEVHPKLTTWKCTKKGGCKAQQTALVLDAASHWIHQKNDTTKGCGNWGEGPDPTACPDEATCAKNCVLEGINNYADNGVTTKGGAVTLNMYGKNGVASPRIYLLAADEKKYEMIKLTNQEFSFDVDASKLPCGMNGALYMSEMEAKGGQSDLNPGGAAYGTGYCDAQCYVTPWLNGVGNIQKKGVCCNELDIWEANKVATQLAPHPCSKDGVYGCLGDECTKAGVCDKNGCGKNPYHTDTSYYKPGGKVDTSKPFTVVTQFPASKGNLQSIVRKYVQNGKVIEDVASTIPVDDAFCSANGATDFMRLGAMKGMGGAMSRGMVLAMSVWWDEGGFMNWLDSGNAGPCNATEGDPKIIQQIEKAPSVVFSQIKWGRLGRRLRRRRAERIDGRLVVALLVEFRIEYHGNSEMDKEKAQAMEPFRFLDLPRELRDDIYKRLLCNFEPAPKYNVNDVVDEQPCGYYVRNVHPAILRANKQIHCEAYAVMVKTNRFIHCKFYGGLPMDQMLETSTRRIVCHHRSMVEAFKGYTMSVSVVPEGLVWFAPEEHHLISRVNTLAVHCMILGEDAWGLVRMFSNLHMPNLGKTLDISLAVAPYLEGNLQMVRDSLDLFFNEPGVQENLLSQFRKKLRGVQTLQIAGIDTSLATAIKEDIAKDEWTDPKAVLADLQATKQRGIDAFKAKELRLASKIWEEAINDIERIHQSSSWRSLTASDNTTFIGSLVEIYFQMCLNVTRVQLNGTEKPISGYPKSHSRFAHLEIAVHQIDRIANARTEDWWKEGYTWEPSEAQVAKLLFRHAMCFKADALLNDDPETMLRALTKLAVVAQYTPDDVAVKREVEFLEEEYTKRMMSMSLEEEEEDEEDNDEMLFFDEDNFGEYSDEDEEDEEEDEFADMPPLESVDREENEYADMPGSIPA</sequence>
<evidence type="ECO:0000256" key="8">
    <source>
        <dbReference type="ARBA" id="ARBA00023295"/>
    </source>
</evidence>
<evidence type="ECO:0000256" key="5">
    <source>
        <dbReference type="ARBA" id="ARBA00023001"/>
    </source>
</evidence>
<dbReference type="PANTHER" id="PTHR33753:SF1">
    <property type="entry name" value="ENDO-BETA-1,4-GLUCANASE CELB"/>
    <property type="match status" value="1"/>
</dbReference>